<dbReference type="PANTHER" id="PTHR12110">
    <property type="entry name" value="HYDROXYPYRUVATE ISOMERASE"/>
    <property type="match status" value="1"/>
</dbReference>
<dbReference type="PANTHER" id="PTHR12110:SF21">
    <property type="entry name" value="XYLOSE ISOMERASE-LIKE TIM BARREL DOMAIN-CONTAINING PROTEIN"/>
    <property type="match status" value="1"/>
</dbReference>
<comment type="caution">
    <text evidence="2">The sequence shown here is derived from an EMBL/GenBank/DDBJ whole genome shotgun (WGS) entry which is preliminary data.</text>
</comment>
<sequence length="277" mass="31136">MRLGGQVFLERKNPENWARALAEAGFRATTCPIGGETDMAELDDYLTMARRHDILISEVGAWSNPISRDEETRRKAIAYCIGRLELAERIGAQCCVNIAGSRGEQWDGPDPDNFSDDTFALIVETTREIIDAVKPERTVFALEMMPWVFPDSADSYLSLVQAIDRKGFGVHFDPVNIISSPRTYYRNGDMIRDFFAKLGPYIRNCHAKDILLRGSLTVHLDEVAPGLGNLDYRVFLTELNKLHPDTTLIIEHLSTNEAYRQAAGYISGIAEELRIPL</sequence>
<protein>
    <submittedName>
        <fullName evidence="2">TIM barrel protein</fullName>
    </submittedName>
</protein>
<dbReference type="InterPro" id="IPR013022">
    <property type="entry name" value="Xyl_isomerase-like_TIM-brl"/>
</dbReference>
<reference evidence="2 3" key="1">
    <citation type="submission" date="2020-01" db="EMBL/GenBank/DDBJ databases">
        <title>Paenibacillus soybeanensis sp. nov. isolated from the nodules of soybean (Glycine max(L.) Merr).</title>
        <authorList>
            <person name="Wang H."/>
        </authorList>
    </citation>
    <scope>NUCLEOTIDE SEQUENCE [LARGE SCALE GENOMIC DNA]</scope>
    <source>
        <strain evidence="2 3">T1</strain>
    </source>
</reference>
<dbReference type="EMBL" id="JAAAMV010000001">
    <property type="protein sequence ID" value="NBD22958.1"/>
    <property type="molecule type" value="Genomic_DNA"/>
</dbReference>
<accession>A0ABW9XK31</accession>
<evidence type="ECO:0000259" key="1">
    <source>
        <dbReference type="Pfam" id="PF01261"/>
    </source>
</evidence>
<dbReference type="InterPro" id="IPR036237">
    <property type="entry name" value="Xyl_isomerase-like_sf"/>
</dbReference>
<dbReference type="Gene3D" id="3.20.20.150">
    <property type="entry name" value="Divalent-metal-dependent TIM barrel enzymes"/>
    <property type="match status" value="1"/>
</dbReference>
<dbReference type="SUPFAM" id="SSF51658">
    <property type="entry name" value="Xylose isomerase-like"/>
    <property type="match status" value="1"/>
</dbReference>
<dbReference type="Pfam" id="PF01261">
    <property type="entry name" value="AP_endonuc_2"/>
    <property type="match status" value="1"/>
</dbReference>
<dbReference type="RefSeq" id="WP_161741249.1">
    <property type="nucleotide sequence ID" value="NZ_JAAAMV010000001.1"/>
</dbReference>
<evidence type="ECO:0000313" key="3">
    <source>
        <dbReference type="Proteomes" id="UP000665561"/>
    </source>
</evidence>
<proteinExistence type="predicted"/>
<gene>
    <name evidence="2" type="ORF">GT019_03630</name>
</gene>
<keyword evidence="3" id="KW-1185">Reference proteome</keyword>
<dbReference type="InterPro" id="IPR050312">
    <property type="entry name" value="IolE/XylAMocC-like"/>
</dbReference>
<dbReference type="Proteomes" id="UP000665561">
    <property type="component" value="Unassembled WGS sequence"/>
</dbReference>
<organism evidence="2 3">
    <name type="scientific">Paenibacillus glycinis</name>
    <dbReference type="NCBI Taxonomy" id="2697035"/>
    <lineage>
        <taxon>Bacteria</taxon>
        <taxon>Bacillati</taxon>
        <taxon>Bacillota</taxon>
        <taxon>Bacilli</taxon>
        <taxon>Bacillales</taxon>
        <taxon>Paenibacillaceae</taxon>
        <taxon>Paenibacillus</taxon>
    </lineage>
</organism>
<feature type="domain" description="Xylose isomerase-like TIM barrel" evidence="1">
    <location>
        <begin position="19"/>
        <end position="265"/>
    </location>
</feature>
<name>A0ABW9XK31_9BACL</name>
<evidence type="ECO:0000313" key="2">
    <source>
        <dbReference type="EMBL" id="NBD22958.1"/>
    </source>
</evidence>